<evidence type="ECO:0000256" key="7">
    <source>
        <dbReference type="ARBA" id="ARBA00022989"/>
    </source>
</evidence>
<dbReference type="PANTHER" id="PTHR33162">
    <property type="entry name" value="SEC-INDEPENDENT PROTEIN TRANSLOCASE PROTEIN TATA, CHLOROPLASTIC"/>
    <property type="match status" value="1"/>
</dbReference>
<dbReference type="NCBIfam" id="TIGR01410">
    <property type="entry name" value="tatB"/>
    <property type="match status" value="1"/>
</dbReference>
<dbReference type="GO" id="GO:0008320">
    <property type="term" value="F:protein transmembrane transporter activity"/>
    <property type="evidence" value="ECO:0007669"/>
    <property type="project" value="UniProtKB-UniRule"/>
</dbReference>
<dbReference type="Gene3D" id="1.20.5.3310">
    <property type="match status" value="1"/>
</dbReference>
<dbReference type="Pfam" id="PF02416">
    <property type="entry name" value="TatA_B_E"/>
    <property type="match status" value="1"/>
</dbReference>
<gene>
    <name evidence="10" type="primary">tatB</name>
    <name evidence="12" type="ORF">AWT59_1771</name>
</gene>
<keyword evidence="9 10" id="KW-0472">Membrane</keyword>
<organism evidence="12 13">
    <name type="scientific">Candidatus Gallionella acididurans</name>
    <dbReference type="NCBI Taxonomy" id="1796491"/>
    <lineage>
        <taxon>Bacteria</taxon>
        <taxon>Pseudomonadati</taxon>
        <taxon>Pseudomonadota</taxon>
        <taxon>Betaproteobacteria</taxon>
        <taxon>Nitrosomonadales</taxon>
        <taxon>Gallionellaceae</taxon>
        <taxon>Gallionella</taxon>
    </lineage>
</organism>
<dbReference type="PATRIC" id="fig|1796491.3.peg.1940"/>
<evidence type="ECO:0000256" key="10">
    <source>
        <dbReference type="HAMAP-Rule" id="MF_00237"/>
    </source>
</evidence>
<evidence type="ECO:0000256" key="3">
    <source>
        <dbReference type="ARBA" id="ARBA00022475"/>
    </source>
</evidence>
<evidence type="ECO:0000256" key="2">
    <source>
        <dbReference type="ARBA" id="ARBA00022448"/>
    </source>
</evidence>
<reference evidence="12 13" key="2">
    <citation type="submission" date="2016-03" db="EMBL/GenBank/DDBJ databases">
        <title>New uncultured bacterium of the family Gallionellaceae from acid mine drainage: description and reconstruction of genome based on metagenomic analysis of microbial community.</title>
        <authorList>
            <person name="Kadnikov V."/>
            <person name="Ivasenko D."/>
            <person name="Beletsky A."/>
            <person name="Mardanov A."/>
            <person name="Danilova E."/>
            <person name="Pimenov N."/>
            <person name="Karnachuk O."/>
            <person name="Ravin N."/>
        </authorList>
    </citation>
    <scope>NUCLEOTIDE SEQUENCE [LARGE SCALE GENOMIC DNA]</scope>
    <source>
        <strain evidence="12">ShG14-8</strain>
    </source>
</reference>
<keyword evidence="7 10" id="KW-1133">Transmembrane helix</keyword>
<evidence type="ECO:0000256" key="9">
    <source>
        <dbReference type="ARBA" id="ARBA00023136"/>
    </source>
</evidence>
<dbReference type="PANTHER" id="PTHR33162:SF1">
    <property type="entry name" value="SEC-INDEPENDENT PROTEIN TRANSLOCASE PROTEIN TATA, CHLOROPLASTIC"/>
    <property type="match status" value="1"/>
</dbReference>
<evidence type="ECO:0000256" key="5">
    <source>
        <dbReference type="ARBA" id="ARBA00022692"/>
    </source>
</evidence>
<reference evidence="12 13" key="1">
    <citation type="submission" date="2016-02" db="EMBL/GenBank/DDBJ databases">
        <authorList>
            <person name="Wen L."/>
            <person name="He K."/>
            <person name="Yang H."/>
        </authorList>
    </citation>
    <scope>NUCLEOTIDE SEQUENCE [LARGE SCALE GENOMIC DNA]</scope>
    <source>
        <strain evidence="12">ShG14-8</strain>
    </source>
</reference>
<dbReference type="AlphaFoldDB" id="A0A139BSY0"/>
<evidence type="ECO:0000256" key="4">
    <source>
        <dbReference type="ARBA" id="ARBA00022519"/>
    </source>
</evidence>
<keyword evidence="5 10" id="KW-0812">Transmembrane</keyword>
<dbReference type="PRINTS" id="PR01506">
    <property type="entry name" value="TATBPROTEIN"/>
</dbReference>
<keyword evidence="6 10" id="KW-0653">Protein transport</keyword>
<dbReference type="GO" id="GO:0043953">
    <property type="term" value="P:protein transport by the Tat complex"/>
    <property type="evidence" value="ECO:0007669"/>
    <property type="project" value="UniProtKB-UniRule"/>
</dbReference>
<evidence type="ECO:0000313" key="13">
    <source>
        <dbReference type="Proteomes" id="UP000070578"/>
    </source>
</evidence>
<comment type="function">
    <text evidence="10">Part of the twin-arginine translocation (Tat) system that transports large folded proteins containing a characteristic twin-arginine motif in their signal peptide across membranes. Together with TatC, TatB is part of a receptor directly interacting with Tat signal peptides. TatB may form an oligomeric binding site that transiently accommodates folded Tat precursor proteins before their translocation.</text>
</comment>
<evidence type="ECO:0000313" key="12">
    <source>
        <dbReference type="EMBL" id="KXS32087.1"/>
    </source>
</evidence>
<comment type="similarity">
    <text evidence="10">Belongs to the TatB family.</text>
</comment>
<dbReference type="Proteomes" id="UP000070578">
    <property type="component" value="Unassembled WGS sequence"/>
</dbReference>
<feature type="compositionally biased region" description="Pro residues" evidence="11">
    <location>
        <begin position="113"/>
        <end position="130"/>
    </location>
</feature>
<keyword evidence="8 10" id="KW-0811">Translocation</keyword>
<name>A0A139BSY0_9PROT</name>
<dbReference type="InterPro" id="IPR003369">
    <property type="entry name" value="TatA/B/E"/>
</dbReference>
<keyword evidence="3 10" id="KW-1003">Cell membrane</keyword>
<keyword evidence="2 10" id="KW-0813">Transport</keyword>
<dbReference type="InterPro" id="IPR018448">
    <property type="entry name" value="TatB"/>
</dbReference>
<dbReference type="EMBL" id="LSLI01000042">
    <property type="protein sequence ID" value="KXS32087.1"/>
    <property type="molecule type" value="Genomic_DNA"/>
</dbReference>
<protein>
    <recommendedName>
        <fullName evidence="10">Sec-independent protein translocase protein TatB</fullName>
    </recommendedName>
</protein>
<dbReference type="HAMAP" id="MF_00237">
    <property type="entry name" value="TatB"/>
    <property type="match status" value="1"/>
</dbReference>
<sequence>MFDFSFSELMVIMVVALIVIGPERLPKVARTMGHLWGRAQRYVNGVKADIERDMAIEEYRQLQQKIQAEAGALEQSVRQVKQTADQQVQQINEAVAKLSSPENPMPEQASQPPSLPAVPSSPVPPADKSE</sequence>
<comment type="caution">
    <text evidence="12">The sequence shown here is derived from an EMBL/GenBank/DDBJ whole genome shotgun (WGS) entry which is preliminary data.</text>
</comment>
<evidence type="ECO:0000256" key="11">
    <source>
        <dbReference type="SAM" id="MobiDB-lite"/>
    </source>
</evidence>
<comment type="subcellular location">
    <subcellularLocation>
        <location evidence="10">Cell membrane</location>
        <topology evidence="10">Single-pass membrane protein</topology>
    </subcellularLocation>
    <subcellularLocation>
        <location evidence="1">Membrane</location>
        <topology evidence="1">Single-pass membrane protein</topology>
    </subcellularLocation>
</comment>
<evidence type="ECO:0000256" key="1">
    <source>
        <dbReference type="ARBA" id="ARBA00004167"/>
    </source>
</evidence>
<evidence type="ECO:0000256" key="6">
    <source>
        <dbReference type="ARBA" id="ARBA00022927"/>
    </source>
</evidence>
<feature type="region of interest" description="Disordered" evidence="11">
    <location>
        <begin position="95"/>
        <end position="130"/>
    </location>
</feature>
<keyword evidence="4" id="KW-0997">Cell inner membrane</keyword>
<comment type="subunit">
    <text evidence="10">The Tat system comprises two distinct complexes: a TatABC complex, containing multiple copies of TatA, TatB and TatC subunits, and a separate TatA complex, containing only TatA subunits. Substrates initially bind to the TatABC complex, which probably triggers association of the separate TatA complex to form the active translocon.</text>
</comment>
<dbReference type="GO" id="GO:0033281">
    <property type="term" value="C:TAT protein transport complex"/>
    <property type="evidence" value="ECO:0007669"/>
    <property type="project" value="UniProtKB-UniRule"/>
</dbReference>
<accession>A0A139BSY0</accession>
<evidence type="ECO:0000256" key="8">
    <source>
        <dbReference type="ARBA" id="ARBA00023010"/>
    </source>
</evidence>
<proteinExistence type="inferred from homology"/>